<reference evidence="2" key="1">
    <citation type="journal article" date="2022" name="Mol. Ecol. Resour.">
        <title>The genomes of chicory, endive, great burdock and yacon provide insights into Asteraceae palaeo-polyploidization history and plant inulin production.</title>
        <authorList>
            <person name="Fan W."/>
            <person name="Wang S."/>
            <person name="Wang H."/>
            <person name="Wang A."/>
            <person name="Jiang F."/>
            <person name="Liu H."/>
            <person name="Zhao H."/>
            <person name="Xu D."/>
            <person name="Zhang Y."/>
        </authorList>
    </citation>
    <scope>NUCLEOTIDE SEQUENCE [LARGE SCALE GENOMIC DNA]</scope>
    <source>
        <strain evidence="2">cv. Niubang</strain>
    </source>
</reference>
<dbReference type="Proteomes" id="UP001055879">
    <property type="component" value="Linkage Group LG17"/>
</dbReference>
<reference evidence="1 2" key="2">
    <citation type="journal article" date="2022" name="Mol. Ecol. Resour.">
        <title>The genomes of chicory, endive, great burdock and yacon provide insights into Asteraceae paleo-polyploidization history and plant inulin production.</title>
        <authorList>
            <person name="Fan W."/>
            <person name="Wang S."/>
            <person name="Wang H."/>
            <person name="Wang A."/>
            <person name="Jiang F."/>
            <person name="Liu H."/>
            <person name="Zhao H."/>
            <person name="Xu D."/>
            <person name="Zhang Y."/>
        </authorList>
    </citation>
    <scope>NUCLEOTIDE SEQUENCE [LARGE SCALE GENOMIC DNA]</scope>
    <source>
        <strain evidence="2">cv. Niubang</strain>
    </source>
</reference>
<comment type="caution">
    <text evidence="1">The sequence shown here is derived from an EMBL/GenBank/DDBJ whole genome shotgun (WGS) entry which is preliminary data.</text>
</comment>
<dbReference type="EMBL" id="CM042063">
    <property type="protein sequence ID" value="KAI3666928.1"/>
    <property type="molecule type" value="Genomic_DNA"/>
</dbReference>
<proteinExistence type="predicted"/>
<protein>
    <submittedName>
        <fullName evidence="1">Uncharacterized protein</fullName>
    </submittedName>
</protein>
<accession>A0ACB8XGE9</accession>
<name>A0ACB8XGE9_ARCLA</name>
<evidence type="ECO:0000313" key="2">
    <source>
        <dbReference type="Proteomes" id="UP001055879"/>
    </source>
</evidence>
<sequence>MKGRERICYVDINFENEQFQACVLWKEGKGMEFINPSLDDTFSRYKLRRCMQITVPCIEEKWKQRPSVLEVLAMQRNEYATLPSLPLSSSSSRIVHQVFNGPAFTEDGFDDAEYGFNDVENGFDDVEYGFDSMMSWMISMMPKMVSIN</sequence>
<evidence type="ECO:0000313" key="1">
    <source>
        <dbReference type="EMBL" id="KAI3666928.1"/>
    </source>
</evidence>
<organism evidence="1 2">
    <name type="scientific">Arctium lappa</name>
    <name type="common">Greater burdock</name>
    <name type="synonym">Lappa major</name>
    <dbReference type="NCBI Taxonomy" id="4217"/>
    <lineage>
        <taxon>Eukaryota</taxon>
        <taxon>Viridiplantae</taxon>
        <taxon>Streptophyta</taxon>
        <taxon>Embryophyta</taxon>
        <taxon>Tracheophyta</taxon>
        <taxon>Spermatophyta</taxon>
        <taxon>Magnoliopsida</taxon>
        <taxon>eudicotyledons</taxon>
        <taxon>Gunneridae</taxon>
        <taxon>Pentapetalae</taxon>
        <taxon>asterids</taxon>
        <taxon>campanulids</taxon>
        <taxon>Asterales</taxon>
        <taxon>Asteraceae</taxon>
        <taxon>Carduoideae</taxon>
        <taxon>Cardueae</taxon>
        <taxon>Arctiinae</taxon>
        <taxon>Arctium</taxon>
    </lineage>
</organism>
<gene>
    <name evidence="1" type="ORF">L6452_41969</name>
</gene>
<keyword evidence="2" id="KW-1185">Reference proteome</keyword>